<evidence type="ECO:0000313" key="2">
    <source>
        <dbReference type="EMBL" id="CAD7052464.1"/>
    </source>
</evidence>
<dbReference type="EMBL" id="CABFWE030000011">
    <property type="protein sequence ID" value="CAD7052464.1"/>
    <property type="molecule type" value="Genomic_DNA"/>
</dbReference>
<evidence type="ECO:0000259" key="1">
    <source>
        <dbReference type="Pfam" id="PF05050"/>
    </source>
</evidence>
<dbReference type="GO" id="GO:0032259">
    <property type="term" value="P:methylation"/>
    <property type="evidence" value="ECO:0007669"/>
    <property type="project" value="UniProtKB-KW"/>
</dbReference>
<dbReference type="InterPro" id="IPR029063">
    <property type="entry name" value="SAM-dependent_MTases_sf"/>
</dbReference>
<keyword evidence="3" id="KW-1185">Reference proteome</keyword>
<dbReference type="PANTHER" id="PTHR34203">
    <property type="entry name" value="METHYLTRANSFERASE, FKBM FAMILY PROTEIN"/>
    <property type="match status" value="1"/>
</dbReference>
<dbReference type="InterPro" id="IPR052514">
    <property type="entry name" value="SAM-dependent_MTase"/>
</dbReference>
<feature type="domain" description="Methyltransferase FkbM" evidence="1">
    <location>
        <begin position="103"/>
        <end position="254"/>
    </location>
</feature>
<dbReference type="SUPFAM" id="SSF53335">
    <property type="entry name" value="S-adenosyl-L-methionine-dependent methyltransferases"/>
    <property type="match status" value="1"/>
</dbReference>
<dbReference type="Gene3D" id="3.40.50.150">
    <property type="entry name" value="Vaccinia Virus protein VP39"/>
    <property type="match status" value="1"/>
</dbReference>
<dbReference type="NCBIfam" id="TIGR01444">
    <property type="entry name" value="fkbM_fam"/>
    <property type="match status" value="1"/>
</dbReference>
<evidence type="ECO:0000313" key="3">
    <source>
        <dbReference type="Proteomes" id="UP000601041"/>
    </source>
</evidence>
<keyword evidence="2" id="KW-0808">Transferase</keyword>
<sequence length="333" mass="38051">MKDKDTNKWLAEAAYTEAEGSLEMPHTSYALHRMLEEMFLRPARKRRLIRKQNSFVHRTNEGFVFHLDPREYVDRAIFVEDIYERRFLHFLRGRFPKGAVALDVGANIGNHSIYLSGDFSLIHCFEPNAETFRRLTRNIEANGLAHVKAHQVALGECDEILAFRENLDGNLGNSGFMGDEKPVERCRIKPIQVHPGDVVVDDLGLSRLDFIKIDVEGFEPAVLRGLRSTISRYRPILAFECHGQHSENKAFLEIGSCLPSYVFCELVFAPASASPLAKLRWQLKHGEEPVLRQISEPEPRSYENILAFPDHQLLRQFEKPGGRAARSGTARIW</sequence>
<dbReference type="InterPro" id="IPR006342">
    <property type="entry name" value="FkbM_mtfrase"/>
</dbReference>
<comment type="caution">
    <text evidence="2">The sequence shown here is derived from an EMBL/GenBank/DDBJ whole genome shotgun (WGS) entry which is preliminary data.</text>
</comment>
<dbReference type="Proteomes" id="UP000601041">
    <property type="component" value="Unassembled WGS sequence"/>
</dbReference>
<dbReference type="RefSeq" id="WP_142589535.1">
    <property type="nucleotide sequence ID" value="NZ_CABFWE030000011.1"/>
</dbReference>
<keyword evidence="2" id="KW-0489">Methyltransferase</keyword>
<protein>
    <submittedName>
        <fullName evidence="2">FkbM family methyltransferase</fullName>
    </submittedName>
</protein>
<organism evidence="2 3">
    <name type="scientific">Pseudorhizobium halotolerans</name>
    <dbReference type="NCBI Taxonomy" id="1233081"/>
    <lineage>
        <taxon>Bacteria</taxon>
        <taxon>Pseudomonadati</taxon>
        <taxon>Pseudomonadota</taxon>
        <taxon>Alphaproteobacteria</taxon>
        <taxon>Hyphomicrobiales</taxon>
        <taxon>Rhizobiaceae</taxon>
        <taxon>Rhizobium/Agrobacterium group</taxon>
        <taxon>Pseudorhizobium</taxon>
    </lineage>
</organism>
<dbReference type="GO" id="GO:0008168">
    <property type="term" value="F:methyltransferase activity"/>
    <property type="evidence" value="ECO:0007669"/>
    <property type="project" value="UniProtKB-KW"/>
</dbReference>
<reference evidence="2 3" key="1">
    <citation type="submission" date="2020-11" db="EMBL/GenBank/DDBJ databases">
        <authorList>
            <person name="Lassalle F."/>
        </authorList>
    </citation>
    <scope>NUCLEOTIDE SEQUENCE [LARGE SCALE GENOMIC DNA]</scope>
    <source>
        <strain evidence="2 3">AB21</strain>
    </source>
</reference>
<accession>A0ABN7K0F6</accession>
<dbReference type="Pfam" id="PF05050">
    <property type="entry name" value="Methyltransf_21"/>
    <property type="match status" value="1"/>
</dbReference>
<name>A0ABN7K0F6_9HYPH</name>
<proteinExistence type="predicted"/>
<dbReference type="PANTHER" id="PTHR34203:SF15">
    <property type="entry name" value="SLL1173 PROTEIN"/>
    <property type="match status" value="1"/>
</dbReference>
<gene>
    <name evidence="2" type="ORF">RHAB21_04451</name>
</gene>